<dbReference type="GO" id="GO:0007018">
    <property type="term" value="P:microtubule-based movement"/>
    <property type="evidence" value="ECO:0007669"/>
    <property type="project" value="InterPro"/>
</dbReference>
<feature type="coiled-coil region" evidence="5">
    <location>
        <begin position="336"/>
        <end position="381"/>
    </location>
</feature>
<keyword evidence="1 3" id="KW-0547">Nucleotide-binding</keyword>
<evidence type="ECO:0000256" key="3">
    <source>
        <dbReference type="PROSITE-ProRule" id="PRU00283"/>
    </source>
</evidence>
<gene>
    <name evidence="7" type="ORF">UY3_02394</name>
</gene>
<dbReference type="InterPro" id="IPR019821">
    <property type="entry name" value="Kinesin_motor_CS"/>
</dbReference>
<dbReference type="PROSITE" id="PS00411">
    <property type="entry name" value="KINESIN_MOTOR_1"/>
    <property type="match status" value="1"/>
</dbReference>
<dbReference type="GO" id="GO:0005524">
    <property type="term" value="F:ATP binding"/>
    <property type="evidence" value="ECO:0007669"/>
    <property type="project" value="UniProtKB-UniRule"/>
</dbReference>
<keyword evidence="3 4" id="KW-0505">Motor protein</keyword>
<keyword evidence="5" id="KW-0175">Coiled coil</keyword>
<dbReference type="Pfam" id="PF16183">
    <property type="entry name" value="Kinesin_assoc"/>
    <property type="match status" value="2"/>
</dbReference>
<evidence type="ECO:0000256" key="4">
    <source>
        <dbReference type="RuleBase" id="RU000394"/>
    </source>
</evidence>
<dbReference type="InterPro" id="IPR027417">
    <property type="entry name" value="P-loop_NTPase"/>
</dbReference>
<dbReference type="FunFam" id="3.40.850.10:FF:000010">
    <property type="entry name" value="Kinesin family member 13A"/>
    <property type="match status" value="1"/>
</dbReference>
<dbReference type="PANTHER" id="PTHR47117">
    <property type="entry name" value="STAR-RELATED LIPID TRANSFER PROTEIN 9"/>
    <property type="match status" value="1"/>
</dbReference>
<dbReference type="GO" id="GO:0008017">
    <property type="term" value="F:microtubule binding"/>
    <property type="evidence" value="ECO:0007669"/>
    <property type="project" value="InterPro"/>
</dbReference>
<keyword evidence="8" id="KW-1185">Reference proteome</keyword>
<keyword evidence="2 3" id="KW-0067">ATP-binding</keyword>
<evidence type="ECO:0000256" key="1">
    <source>
        <dbReference type="ARBA" id="ARBA00022741"/>
    </source>
</evidence>
<feature type="binding site" evidence="3">
    <location>
        <begin position="74"/>
        <end position="81"/>
    </location>
    <ligand>
        <name>ATP</name>
        <dbReference type="ChEBI" id="CHEBI:30616"/>
    </ligand>
</feature>
<dbReference type="InterPro" id="IPR044822">
    <property type="entry name" value="Myb_DNA-bind_4"/>
</dbReference>
<dbReference type="SUPFAM" id="SSF52540">
    <property type="entry name" value="P-loop containing nucleoside triphosphate hydrolases"/>
    <property type="match status" value="1"/>
</dbReference>
<proteinExistence type="inferred from homology"/>
<dbReference type="Pfam" id="PF13837">
    <property type="entry name" value="Myb_DNA-bind_4"/>
    <property type="match status" value="1"/>
</dbReference>
<dbReference type="Gene3D" id="6.10.250.2520">
    <property type="match status" value="1"/>
</dbReference>
<dbReference type="CDD" id="cd01365">
    <property type="entry name" value="KISc_KIF1A_KIF1B"/>
    <property type="match status" value="1"/>
</dbReference>
<name>M7C798_CHEMY</name>
<comment type="similarity">
    <text evidence="3 4">Belongs to the TRAFAC class myosin-kinesin ATPase superfamily. Kinesin family.</text>
</comment>
<dbReference type="Pfam" id="PF00225">
    <property type="entry name" value="Kinesin"/>
    <property type="match status" value="1"/>
</dbReference>
<dbReference type="PRINTS" id="PR00380">
    <property type="entry name" value="KINESINHEAVY"/>
</dbReference>
<dbReference type="InterPro" id="IPR036961">
    <property type="entry name" value="Kinesin_motor_dom_sf"/>
</dbReference>
<dbReference type="eggNOG" id="KOG0241">
    <property type="taxonomic scope" value="Eukaryota"/>
</dbReference>
<evidence type="ECO:0000259" key="6">
    <source>
        <dbReference type="PROSITE" id="PS50067"/>
    </source>
</evidence>
<sequence>MLSEQVDSVVSQHISSSFVFYTLMQVFAFDYCFWSMDESNTTKYAGQEMVFKCLGEGILEKAFQGYNACIFAYGQTGSGKSFSMMGNAEQLGLIPRLCCALFQRISVEENESQTFKVEVSYMEIYNEKVRDLLDPKGSRQSLKVREHKVLGPYVDGLSQLAVTNFEDIESLMSEGNKSRTVAATNMNEESSRSHAVFNIVVTQTLYDLQSGNSGEKVSKVSLVDLAGSERVSKTGAAGERLKEGSNINKSLSTLGLVISSLADQAAGKGKNKFVPYRDSVLTWLLKDNLGGNSQTAMIATISPSADNYEETLSTLRYADRAKRIVNHAVVNEDPNARVIRELREEVEKLKEQLSQAEALKAPELKEKLEESEKLIKELTVTWEEKLRKTEEIAQERQRQLESMGISLESSGIKVGDDKCYLVNLNADPALNELLVYYLKGMLERGYNRDTQQCRVKVKELRQAYQKTKEANSRSGSEPHTCHFYDQLHAILGGDPTTTPPLSVDTCKGGVSCNREEDFVEEEENSQQASRESVLPGTDDLFITLEPIPSEGRIPNPEAGEGTSGECTFVTTVQGLKAIVFDLP</sequence>
<dbReference type="Gene3D" id="1.10.10.60">
    <property type="entry name" value="Homeodomain-like"/>
    <property type="match status" value="1"/>
</dbReference>
<dbReference type="GO" id="GO:0003777">
    <property type="term" value="F:microtubule motor activity"/>
    <property type="evidence" value="ECO:0007669"/>
    <property type="project" value="InterPro"/>
</dbReference>
<evidence type="ECO:0000256" key="2">
    <source>
        <dbReference type="ARBA" id="ARBA00022840"/>
    </source>
</evidence>
<organism evidence="7 8">
    <name type="scientific">Chelonia mydas</name>
    <name type="common">Green sea-turtle</name>
    <name type="synonym">Chelonia agassizi</name>
    <dbReference type="NCBI Taxonomy" id="8469"/>
    <lineage>
        <taxon>Eukaryota</taxon>
        <taxon>Metazoa</taxon>
        <taxon>Chordata</taxon>
        <taxon>Craniata</taxon>
        <taxon>Vertebrata</taxon>
        <taxon>Euteleostomi</taxon>
        <taxon>Archelosauria</taxon>
        <taxon>Testudinata</taxon>
        <taxon>Testudines</taxon>
        <taxon>Cryptodira</taxon>
        <taxon>Durocryptodira</taxon>
        <taxon>Americhelydia</taxon>
        <taxon>Chelonioidea</taxon>
        <taxon>Cheloniidae</taxon>
        <taxon>Chelonia</taxon>
    </lineage>
</organism>
<protein>
    <recommendedName>
        <fullName evidence="4">Kinesin-like protein</fullName>
    </recommendedName>
</protein>
<feature type="domain" description="Kinesin motor" evidence="6">
    <location>
        <begin position="1"/>
        <end position="324"/>
    </location>
</feature>
<keyword evidence="4" id="KW-0493">Microtubule</keyword>
<dbReference type="EMBL" id="KB513064">
    <property type="protein sequence ID" value="EMP40398.1"/>
    <property type="molecule type" value="Genomic_DNA"/>
</dbReference>
<dbReference type="STRING" id="8469.M7C798"/>
<accession>M7C798</accession>
<dbReference type="InterPro" id="IPR001752">
    <property type="entry name" value="Kinesin_motor_dom"/>
</dbReference>
<dbReference type="SMART" id="SM00129">
    <property type="entry name" value="KISc"/>
    <property type="match status" value="1"/>
</dbReference>
<dbReference type="AlphaFoldDB" id="M7C798"/>
<dbReference type="InterPro" id="IPR032405">
    <property type="entry name" value="Kinesin_assoc"/>
</dbReference>
<dbReference type="Proteomes" id="UP000031443">
    <property type="component" value="Unassembled WGS sequence"/>
</dbReference>
<dbReference type="PROSITE" id="PS50067">
    <property type="entry name" value="KINESIN_MOTOR_2"/>
    <property type="match status" value="1"/>
</dbReference>
<evidence type="ECO:0000256" key="5">
    <source>
        <dbReference type="SAM" id="Coils"/>
    </source>
</evidence>
<dbReference type="GO" id="GO:0005874">
    <property type="term" value="C:microtubule"/>
    <property type="evidence" value="ECO:0007669"/>
    <property type="project" value="UniProtKB-KW"/>
</dbReference>
<dbReference type="Gene3D" id="3.40.850.10">
    <property type="entry name" value="Kinesin motor domain"/>
    <property type="match status" value="1"/>
</dbReference>
<evidence type="ECO:0000313" key="8">
    <source>
        <dbReference type="Proteomes" id="UP000031443"/>
    </source>
</evidence>
<reference evidence="8" key="1">
    <citation type="journal article" date="2013" name="Nat. Genet.">
        <title>The draft genomes of soft-shell turtle and green sea turtle yield insights into the development and evolution of the turtle-specific body plan.</title>
        <authorList>
            <person name="Wang Z."/>
            <person name="Pascual-Anaya J."/>
            <person name="Zadissa A."/>
            <person name="Li W."/>
            <person name="Niimura Y."/>
            <person name="Huang Z."/>
            <person name="Li C."/>
            <person name="White S."/>
            <person name="Xiong Z."/>
            <person name="Fang D."/>
            <person name="Wang B."/>
            <person name="Ming Y."/>
            <person name="Chen Y."/>
            <person name="Zheng Y."/>
            <person name="Kuraku S."/>
            <person name="Pignatelli M."/>
            <person name="Herrero J."/>
            <person name="Beal K."/>
            <person name="Nozawa M."/>
            <person name="Li Q."/>
            <person name="Wang J."/>
            <person name="Zhang H."/>
            <person name="Yu L."/>
            <person name="Shigenobu S."/>
            <person name="Wang J."/>
            <person name="Liu J."/>
            <person name="Flicek P."/>
            <person name="Searle S."/>
            <person name="Wang J."/>
            <person name="Kuratani S."/>
            <person name="Yin Y."/>
            <person name="Aken B."/>
            <person name="Zhang G."/>
            <person name="Irie N."/>
        </authorList>
    </citation>
    <scope>NUCLEOTIDE SEQUENCE [LARGE SCALE GENOMIC DNA]</scope>
</reference>
<evidence type="ECO:0000313" key="7">
    <source>
        <dbReference type="EMBL" id="EMP40398.1"/>
    </source>
</evidence>